<gene>
    <name evidence="1" type="ORF">M153_17440002499</name>
</gene>
<dbReference type="InterPro" id="IPR052791">
    <property type="entry name" value="SSM1_domain"/>
</dbReference>
<name>A0A0R0LUD0_9MICR</name>
<dbReference type="VEuPathDB" id="MicrosporidiaDB:M153_17440002499"/>
<evidence type="ECO:0000313" key="2">
    <source>
        <dbReference type="Proteomes" id="UP000051530"/>
    </source>
</evidence>
<dbReference type="SUPFAM" id="SSF56784">
    <property type="entry name" value="HAD-like"/>
    <property type="match status" value="1"/>
</dbReference>
<dbReference type="InterPro" id="IPR023214">
    <property type="entry name" value="HAD_sf"/>
</dbReference>
<dbReference type="GO" id="GO:0008252">
    <property type="term" value="F:nucleotidase activity"/>
    <property type="evidence" value="ECO:0007669"/>
    <property type="project" value="TreeGrafter"/>
</dbReference>
<protein>
    <submittedName>
        <fullName evidence="1">Haloacid dehalogenase-like hydrolase</fullName>
    </submittedName>
</protein>
<dbReference type="PANTHER" id="PTHR47438:SF1">
    <property type="entry name" value="PHOSPHATE METABOLISM PROTEIN 8-RELATED"/>
    <property type="match status" value="1"/>
</dbReference>
<dbReference type="EMBL" id="LGUB01000525">
    <property type="protein sequence ID" value="KRH93027.1"/>
    <property type="molecule type" value="Genomic_DNA"/>
</dbReference>
<feature type="non-terminal residue" evidence="1">
    <location>
        <position position="1"/>
    </location>
</feature>
<dbReference type="Proteomes" id="UP000051530">
    <property type="component" value="Unassembled WGS sequence"/>
</dbReference>
<dbReference type="InterPro" id="IPR036412">
    <property type="entry name" value="HAD-like_sf"/>
</dbReference>
<dbReference type="OrthoDB" id="2195201at2759"/>
<organism evidence="1 2">
    <name type="scientific">Pseudoloma neurophilia</name>
    <dbReference type="NCBI Taxonomy" id="146866"/>
    <lineage>
        <taxon>Eukaryota</taxon>
        <taxon>Fungi</taxon>
        <taxon>Fungi incertae sedis</taxon>
        <taxon>Microsporidia</taxon>
        <taxon>Pseudoloma</taxon>
    </lineage>
</organism>
<dbReference type="Gene3D" id="3.40.50.1000">
    <property type="entry name" value="HAD superfamily/HAD-like"/>
    <property type="match status" value="1"/>
</dbReference>
<proteinExistence type="predicted"/>
<comment type="caution">
    <text evidence="1">The sequence shown here is derived from an EMBL/GenBank/DDBJ whole genome shotgun (WGS) entry which is preliminary data.</text>
</comment>
<keyword evidence="2" id="KW-1185">Reference proteome</keyword>
<dbReference type="SFLD" id="SFLDS00003">
    <property type="entry name" value="Haloacid_Dehalogenase"/>
    <property type="match status" value="1"/>
</dbReference>
<sequence>CPIRPNEIYFEKETESNDQWSCPIRPNEIYFEKETDEKHFFHGELEKILENSANRQLIVKDSIDLINDDRKPHLITLNRESFEYFKHILPQVGNDKILVFDIDNTLYPEKSQAEYKIHQKYLEWLEKQTGISKFEINKLSKEPSHINDEFPYMVHRKLNLWPGHYNHMIQSIDYTQLIKRNEQLKEFLDTLPYRKFCLTNNSVHGATKILNVLGIDSCFEAIFAIDLDVTRSEILKPTESAYKFVTEILQVKNNKNIIFFDDKEKNVHGAIKCGWNATQIKSDDEIIVLVSEKMAEYWKVV</sequence>
<evidence type="ECO:0000313" key="1">
    <source>
        <dbReference type="EMBL" id="KRH93027.1"/>
    </source>
</evidence>
<accession>A0A0R0LUD0</accession>
<keyword evidence="1" id="KW-0378">Hydrolase</keyword>
<dbReference type="SFLD" id="SFLDG01129">
    <property type="entry name" value="C1.5:_HAD__Beta-PGM__Phosphata"/>
    <property type="match status" value="1"/>
</dbReference>
<reference evidence="1 2" key="1">
    <citation type="submission" date="2015-07" db="EMBL/GenBank/DDBJ databases">
        <title>The genome of Pseudoloma neurophilia, a relevant intracellular parasite of the zebrafish.</title>
        <authorList>
            <person name="Ndikumana S."/>
            <person name="Pelin A."/>
            <person name="Sanders J."/>
            <person name="Corradi N."/>
        </authorList>
    </citation>
    <scope>NUCLEOTIDE SEQUENCE [LARGE SCALE GENOMIC DNA]</scope>
    <source>
        <strain evidence="1 2">MK1</strain>
    </source>
</reference>
<dbReference type="GO" id="GO:0006206">
    <property type="term" value="P:pyrimidine nucleobase metabolic process"/>
    <property type="evidence" value="ECO:0007669"/>
    <property type="project" value="TreeGrafter"/>
</dbReference>
<dbReference type="AlphaFoldDB" id="A0A0R0LUD0"/>
<dbReference type="GO" id="GO:0009166">
    <property type="term" value="P:nucleotide catabolic process"/>
    <property type="evidence" value="ECO:0007669"/>
    <property type="project" value="TreeGrafter"/>
</dbReference>
<dbReference type="PANTHER" id="PTHR47438">
    <property type="entry name" value="PHOSPHATE METABOLISM PROTEIN 8-RELATED"/>
    <property type="match status" value="1"/>
</dbReference>
<dbReference type="Pfam" id="PF00702">
    <property type="entry name" value="Hydrolase"/>
    <property type="match status" value="1"/>
</dbReference>